<sequence>MVNITGSDPRSLSIEMPEADEFAKALDNAAEALYRHLMKRFMWKLLSWMGLGTEKKMTEATATIARNTYQTR</sequence>
<proteinExistence type="predicted"/>
<protein>
    <submittedName>
        <fullName evidence="1">Uncharacterized protein</fullName>
    </submittedName>
</protein>
<dbReference type="Proteomes" id="UP000489600">
    <property type="component" value="Unassembled WGS sequence"/>
</dbReference>
<dbReference type="OrthoDB" id="1470350at2759"/>
<comment type="caution">
    <text evidence="1">The sequence shown here is derived from an EMBL/GenBank/DDBJ whole genome shotgun (WGS) entry which is preliminary data.</text>
</comment>
<dbReference type="AlphaFoldDB" id="A0A565C801"/>
<evidence type="ECO:0000313" key="2">
    <source>
        <dbReference type="Proteomes" id="UP000489600"/>
    </source>
</evidence>
<organism evidence="1 2">
    <name type="scientific">Arabis nemorensis</name>
    <dbReference type="NCBI Taxonomy" id="586526"/>
    <lineage>
        <taxon>Eukaryota</taxon>
        <taxon>Viridiplantae</taxon>
        <taxon>Streptophyta</taxon>
        <taxon>Embryophyta</taxon>
        <taxon>Tracheophyta</taxon>
        <taxon>Spermatophyta</taxon>
        <taxon>Magnoliopsida</taxon>
        <taxon>eudicotyledons</taxon>
        <taxon>Gunneridae</taxon>
        <taxon>Pentapetalae</taxon>
        <taxon>rosids</taxon>
        <taxon>malvids</taxon>
        <taxon>Brassicales</taxon>
        <taxon>Brassicaceae</taxon>
        <taxon>Arabideae</taxon>
        <taxon>Arabis</taxon>
    </lineage>
</organism>
<gene>
    <name evidence="1" type="ORF">ANE_LOCUS20171</name>
</gene>
<keyword evidence="2" id="KW-1185">Reference proteome</keyword>
<name>A0A565C801_9BRAS</name>
<evidence type="ECO:0000313" key="1">
    <source>
        <dbReference type="EMBL" id="VVB09727.1"/>
    </source>
</evidence>
<reference evidence="1" key="1">
    <citation type="submission" date="2019-07" db="EMBL/GenBank/DDBJ databases">
        <authorList>
            <person name="Dittberner H."/>
        </authorList>
    </citation>
    <scope>NUCLEOTIDE SEQUENCE [LARGE SCALE GENOMIC DNA]</scope>
</reference>
<accession>A0A565C801</accession>
<dbReference type="EMBL" id="CABITT030000007">
    <property type="protein sequence ID" value="VVB09727.1"/>
    <property type="molecule type" value="Genomic_DNA"/>
</dbReference>